<dbReference type="Proteomes" id="UP000290932">
    <property type="component" value="Unassembled WGS sequence"/>
</dbReference>
<protein>
    <submittedName>
        <fullName evidence="1">Uncharacterized protein</fullName>
    </submittedName>
</protein>
<name>A0A498H6H5_9EURY</name>
<accession>A0A498H6H5</accession>
<dbReference type="AlphaFoldDB" id="A0A498H6H5"/>
<sequence length="262" mass="28973">MAKRLNIPVRSYGSEVGTPTIEELAAWIAARRGKSGGDLLTYKLETSLAAQQPIEVPTVGGLFYGERFRGALIGVEEGVLVDEPGIDPREVTADAAALVARKKGIRVAIPAPHLLGVTDGYIEDPEDFKELLADLTARLMREMRDRGVQGHVMITDTADETELERLAGKKCIFFPKDPERFDLELLLEYQNELPILPEQLPFAVERAEEYSIRRLVLINPTSTDLTNAAGYFDPDTLLAGGYCAADCTMYWESLGQEAFILR</sequence>
<dbReference type="EMBL" id="LHQS01000001">
    <property type="protein sequence ID" value="RXE57224.1"/>
    <property type="molecule type" value="Genomic_DNA"/>
</dbReference>
<keyword evidence="2" id="KW-1185">Reference proteome</keyword>
<proteinExistence type="predicted"/>
<dbReference type="OrthoDB" id="117608at2157"/>
<evidence type="ECO:0000313" key="2">
    <source>
        <dbReference type="Proteomes" id="UP000290932"/>
    </source>
</evidence>
<evidence type="ECO:0000313" key="1">
    <source>
        <dbReference type="EMBL" id="RXE57224.1"/>
    </source>
</evidence>
<comment type="caution">
    <text evidence="1">The sequence shown here is derived from an EMBL/GenBank/DDBJ whole genome shotgun (WGS) entry which is preliminary data.</text>
</comment>
<dbReference type="RefSeq" id="WP_128693006.1">
    <property type="nucleotide sequence ID" value="NZ_LHQS01000001.1"/>
</dbReference>
<gene>
    <name evidence="1" type="ORF">ABH15_03705</name>
</gene>
<organism evidence="1 2">
    <name type="scientific">Methanoculleus taiwanensis</name>
    <dbReference type="NCBI Taxonomy" id="1550565"/>
    <lineage>
        <taxon>Archaea</taxon>
        <taxon>Methanobacteriati</taxon>
        <taxon>Methanobacteriota</taxon>
        <taxon>Stenosarchaea group</taxon>
        <taxon>Methanomicrobia</taxon>
        <taxon>Methanomicrobiales</taxon>
        <taxon>Methanomicrobiaceae</taxon>
        <taxon>Methanoculleus</taxon>
    </lineage>
</organism>
<reference evidence="1 2" key="1">
    <citation type="journal article" date="2015" name="Int. J. Syst. Evol. Microbiol.">
        <title>Methanoculleus taiwanensis sp. nov., a methanogen isolated from deep marine sediment at the deformation front area near Taiwan.</title>
        <authorList>
            <person name="Weng C.Y."/>
            <person name="Chen S.C."/>
            <person name="Lai M.C."/>
            <person name="Wu S.Y."/>
            <person name="Lin S."/>
            <person name="Yang T.F."/>
            <person name="Chen P.C."/>
        </authorList>
    </citation>
    <scope>NUCLEOTIDE SEQUENCE [LARGE SCALE GENOMIC DNA]</scope>
    <source>
        <strain evidence="1 2">CYW4</strain>
    </source>
</reference>